<keyword evidence="2" id="KW-0238">DNA-binding</keyword>
<dbReference type="InterPro" id="IPR038109">
    <property type="entry name" value="DNA_bind_recomb_sf"/>
</dbReference>
<dbReference type="Gene3D" id="3.90.1750.20">
    <property type="entry name" value="Putative Large Serine Recombinase, Chain B, Domain 2"/>
    <property type="match status" value="1"/>
</dbReference>
<evidence type="ECO:0000313" key="9">
    <source>
        <dbReference type="Proteomes" id="UP000316781"/>
    </source>
</evidence>
<evidence type="ECO:0000313" key="8">
    <source>
        <dbReference type="EMBL" id="TRL21725.1"/>
    </source>
</evidence>
<dbReference type="SUPFAM" id="SSF53041">
    <property type="entry name" value="Resolvase-like"/>
    <property type="match status" value="1"/>
</dbReference>
<dbReference type="InterPro" id="IPR006119">
    <property type="entry name" value="Resolv_N"/>
</dbReference>
<accession>A0A549SCI4</accession>
<organism evidence="8 9">
    <name type="scientific">Methylosinus sporium</name>
    <dbReference type="NCBI Taxonomy" id="428"/>
    <lineage>
        <taxon>Bacteria</taxon>
        <taxon>Pseudomonadati</taxon>
        <taxon>Pseudomonadota</taxon>
        <taxon>Alphaproteobacteria</taxon>
        <taxon>Hyphomicrobiales</taxon>
        <taxon>Methylocystaceae</taxon>
        <taxon>Methylosinus</taxon>
    </lineage>
</organism>
<dbReference type="GO" id="GO:0000150">
    <property type="term" value="F:DNA strand exchange activity"/>
    <property type="evidence" value="ECO:0007669"/>
    <property type="project" value="InterPro"/>
</dbReference>
<dbReference type="Gene3D" id="3.40.50.1390">
    <property type="entry name" value="Resolvase, N-terminal catalytic domain"/>
    <property type="match status" value="1"/>
</dbReference>
<evidence type="ECO:0000256" key="2">
    <source>
        <dbReference type="ARBA" id="ARBA00023125"/>
    </source>
</evidence>
<keyword evidence="3" id="KW-0233">DNA recombination</keyword>
<keyword evidence="1" id="KW-0229">DNA integration</keyword>
<evidence type="ECO:0000256" key="5">
    <source>
        <dbReference type="PROSITE-ProRule" id="PRU10137"/>
    </source>
</evidence>
<dbReference type="InterPro" id="IPR011109">
    <property type="entry name" value="DNA_bind_recombinase_dom"/>
</dbReference>
<dbReference type="InterPro" id="IPR050639">
    <property type="entry name" value="SSR_resolvase"/>
</dbReference>
<dbReference type="SMART" id="SM00857">
    <property type="entry name" value="Resolvase"/>
    <property type="match status" value="1"/>
</dbReference>
<proteinExistence type="predicted"/>
<dbReference type="PROSITE" id="PS51736">
    <property type="entry name" value="RECOMBINASES_3"/>
    <property type="match status" value="1"/>
</dbReference>
<dbReference type="PROSITE" id="PS51737">
    <property type="entry name" value="RECOMBINASE_DNA_BIND"/>
    <property type="match status" value="1"/>
</dbReference>
<dbReference type="InterPro" id="IPR036162">
    <property type="entry name" value="Resolvase-like_N_sf"/>
</dbReference>
<dbReference type="PANTHER" id="PTHR30461">
    <property type="entry name" value="DNA-INVERTASE FROM LAMBDOID PROPHAGE"/>
    <property type="match status" value="1"/>
</dbReference>
<reference evidence="8 9" key="1">
    <citation type="submission" date="2019-07" db="EMBL/GenBank/DDBJ databases">
        <title>Ln-dependent methylotrophs.</title>
        <authorList>
            <person name="Tani A."/>
        </authorList>
    </citation>
    <scope>NUCLEOTIDE SEQUENCE [LARGE SCALE GENOMIC DNA]</scope>
    <source>
        <strain evidence="8 9">SM89A</strain>
    </source>
</reference>
<sequence>MPDGARAALYLRVSTTRQAEVDLSIPDQHAQTSAYCARHSWRIVAEYVEPGASAMDDHRPEFQRMIERACDDDHPIDVIVVHSFSRFFRDAFGLEMYVRRLAKHNVRLVSITQELGDDPAQVMMRQVIALFDEYQSRENGKHVLRAMKENARQGFYNGSRLPLGYALAEVEKRGHRTKKKLVVDPVEAETVRMIYRLYLEGEAGKGPMGVKEVTKTLNGRGLRTRL</sequence>
<dbReference type="GO" id="GO:0015074">
    <property type="term" value="P:DNA integration"/>
    <property type="evidence" value="ECO:0007669"/>
    <property type="project" value="UniProtKB-KW"/>
</dbReference>
<feature type="domain" description="Resolvase/invertase-type recombinase catalytic" evidence="6">
    <location>
        <begin position="6"/>
        <end position="158"/>
    </location>
</feature>
<evidence type="ECO:0000259" key="7">
    <source>
        <dbReference type="PROSITE" id="PS51737"/>
    </source>
</evidence>
<dbReference type="CDD" id="cd00338">
    <property type="entry name" value="Ser_Recombinase"/>
    <property type="match status" value="1"/>
</dbReference>
<evidence type="ECO:0000256" key="3">
    <source>
        <dbReference type="ARBA" id="ARBA00023172"/>
    </source>
</evidence>
<dbReference type="PROSITE" id="PS00397">
    <property type="entry name" value="RECOMBINASES_1"/>
    <property type="match status" value="1"/>
</dbReference>
<evidence type="ECO:0000256" key="4">
    <source>
        <dbReference type="PIRSR" id="PIRSR606118-50"/>
    </source>
</evidence>
<comment type="caution">
    <text evidence="8">The sequence shown here is derived from an EMBL/GenBank/DDBJ whole genome shotgun (WGS) entry which is preliminary data.</text>
</comment>
<dbReference type="EMBL" id="VJMF01000137">
    <property type="protein sequence ID" value="TRL21725.1"/>
    <property type="molecule type" value="Genomic_DNA"/>
</dbReference>
<dbReference type="AlphaFoldDB" id="A0A549SCI4"/>
<dbReference type="InterPro" id="IPR006118">
    <property type="entry name" value="Recombinase_CS"/>
</dbReference>
<dbReference type="Proteomes" id="UP000316781">
    <property type="component" value="Unassembled WGS sequence"/>
</dbReference>
<protein>
    <submittedName>
        <fullName evidence="8">Recombinase family protein</fullName>
    </submittedName>
</protein>
<feature type="non-terminal residue" evidence="8">
    <location>
        <position position="226"/>
    </location>
</feature>
<dbReference type="GO" id="GO:0003677">
    <property type="term" value="F:DNA binding"/>
    <property type="evidence" value="ECO:0007669"/>
    <property type="project" value="UniProtKB-KW"/>
</dbReference>
<feature type="active site" description="O-(5'-phospho-DNA)-serine intermediate" evidence="4 5">
    <location>
        <position position="14"/>
    </location>
</feature>
<dbReference type="RefSeq" id="WP_185966648.1">
    <property type="nucleotide sequence ID" value="NZ_VJMF01000137.1"/>
</dbReference>
<dbReference type="Pfam" id="PF00239">
    <property type="entry name" value="Resolvase"/>
    <property type="match status" value="1"/>
</dbReference>
<gene>
    <name evidence="8" type="ORF">FM996_21515</name>
</gene>
<feature type="domain" description="Recombinase" evidence="7">
    <location>
        <begin position="162"/>
        <end position="226"/>
    </location>
</feature>
<evidence type="ECO:0000259" key="6">
    <source>
        <dbReference type="PROSITE" id="PS51736"/>
    </source>
</evidence>
<name>A0A549SCI4_METSR</name>
<dbReference type="PANTHER" id="PTHR30461:SF23">
    <property type="entry name" value="DNA RECOMBINASE-RELATED"/>
    <property type="match status" value="1"/>
</dbReference>
<evidence type="ECO:0000256" key="1">
    <source>
        <dbReference type="ARBA" id="ARBA00022908"/>
    </source>
</evidence>